<dbReference type="InterPro" id="IPR042098">
    <property type="entry name" value="TauD-like_sf"/>
</dbReference>
<evidence type="ECO:0000256" key="1">
    <source>
        <dbReference type="ARBA" id="ARBA00001954"/>
    </source>
</evidence>
<sequence>MASLFKRARVVRGGCLPAFSRSYRATPWRLQQASTPITEVTPAGRPAFLKSGTLPQKTVESMKSWASPPAPDAPSQSTISIPIDGQPIEFNTFFLRDACRCPRCLDHSSGQKQYGTADIPSNLQGKAQIQTGSDGHQSVRIEWENDYVPPSPSPEPHTTTFPLSYLAAVHARDEASHRSAPSPPRKTLWDASKIKKELPSISYTDYLTSAPAFATAIHALDRYGLLFLRDCPDSEHELPNIVNRIGPLRDTFYGPTWDVKSVPNAKNIAYTHHYLALHMDLLYMTNPPHLQFLHSLRARCPGGESMFSDAFHAAEILRREGPDMFEALATFPVTYHYRSSEQWYSYTRPTIELWGKESGSERDTNDSYTSSSHPKTNTDMLAAPIKCINWSPPFQAPFRTSVSGSRGDMSAYHAAAAAFDTLLNAPENLYEYRMREGDCVIFDNRRTLHARRAFDASTGERWLKGAYLDDDVFRSALRVAGAREEGWQDGLDYETWTDKSV</sequence>
<accession>A0A6G1GZR1</accession>
<dbReference type="PANTHER" id="PTHR10696:SF25">
    <property type="entry name" value="OXIDOREDUCTASE AIM17-RELATED"/>
    <property type="match status" value="1"/>
</dbReference>
<evidence type="ECO:0000313" key="8">
    <source>
        <dbReference type="EMBL" id="KAF1986260.1"/>
    </source>
</evidence>
<dbReference type="EMBL" id="ML977158">
    <property type="protein sequence ID" value="KAF1986260.1"/>
    <property type="molecule type" value="Genomic_DNA"/>
</dbReference>
<feature type="domain" description="TauD/TfdA-like" evidence="7">
    <location>
        <begin position="194"/>
        <end position="467"/>
    </location>
</feature>
<reference evidence="8" key="1">
    <citation type="journal article" date="2020" name="Stud. Mycol.">
        <title>101 Dothideomycetes genomes: a test case for predicting lifestyles and emergence of pathogens.</title>
        <authorList>
            <person name="Haridas S."/>
            <person name="Albert R."/>
            <person name="Binder M."/>
            <person name="Bloem J."/>
            <person name="Labutti K."/>
            <person name="Salamov A."/>
            <person name="Andreopoulos B."/>
            <person name="Baker S."/>
            <person name="Barry K."/>
            <person name="Bills G."/>
            <person name="Bluhm B."/>
            <person name="Cannon C."/>
            <person name="Castanera R."/>
            <person name="Culley D."/>
            <person name="Daum C."/>
            <person name="Ezra D."/>
            <person name="Gonzalez J."/>
            <person name="Henrissat B."/>
            <person name="Kuo A."/>
            <person name="Liang C."/>
            <person name="Lipzen A."/>
            <person name="Lutzoni F."/>
            <person name="Magnuson J."/>
            <person name="Mondo S."/>
            <person name="Nolan M."/>
            <person name="Ohm R."/>
            <person name="Pangilinan J."/>
            <person name="Park H.-J."/>
            <person name="Ramirez L."/>
            <person name="Alfaro M."/>
            <person name="Sun H."/>
            <person name="Tritt A."/>
            <person name="Yoshinaga Y."/>
            <person name="Zwiers L.-H."/>
            <person name="Turgeon B."/>
            <person name="Goodwin S."/>
            <person name="Spatafora J."/>
            <person name="Crous P."/>
            <person name="Grigoriev I."/>
        </authorList>
    </citation>
    <scope>NUCLEOTIDE SEQUENCE</scope>
    <source>
        <strain evidence="8">CBS 113979</strain>
    </source>
</reference>
<evidence type="ECO:0000256" key="2">
    <source>
        <dbReference type="ARBA" id="ARBA00008654"/>
    </source>
</evidence>
<evidence type="ECO:0000256" key="6">
    <source>
        <dbReference type="ARBA" id="ARBA00023004"/>
    </source>
</evidence>
<dbReference type="GO" id="GO:0045329">
    <property type="term" value="P:carnitine biosynthetic process"/>
    <property type="evidence" value="ECO:0007669"/>
    <property type="project" value="TreeGrafter"/>
</dbReference>
<evidence type="ECO:0000256" key="3">
    <source>
        <dbReference type="ARBA" id="ARBA00022723"/>
    </source>
</evidence>
<protein>
    <submittedName>
        <fullName evidence="8">Clavaminate synthase-like protein</fullName>
    </submittedName>
</protein>
<organism evidence="8 9">
    <name type="scientific">Aulographum hederae CBS 113979</name>
    <dbReference type="NCBI Taxonomy" id="1176131"/>
    <lineage>
        <taxon>Eukaryota</taxon>
        <taxon>Fungi</taxon>
        <taxon>Dikarya</taxon>
        <taxon>Ascomycota</taxon>
        <taxon>Pezizomycotina</taxon>
        <taxon>Dothideomycetes</taxon>
        <taxon>Pleosporomycetidae</taxon>
        <taxon>Aulographales</taxon>
        <taxon>Aulographaceae</taxon>
    </lineage>
</organism>
<comment type="cofactor">
    <cofactor evidence="1">
        <name>Fe(2+)</name>
        <dbReference type="ChEBI" id="CHEBI:29033"/>
    </cofactor>
</comment>
<dbReference type="Pfam" id="PF02668">
    <property type="entry name" value="TauD"/>
    <property type="match status" value="1"/>
</dbReference>
<evidence type="ECO:0000256" key="5">
    <source>
        <dbReference type="ARBA" id="ARBA00023002"/>
    </source>
</evidence>
<dbReference type="GO" id="GO:0016706">
    <property type="term" value="F:2-oxoglutarate-dependent dioxygenase activity"/>
    <property type="evidence" value="ECO:0007669"/>
    <property type="project" value="UniProtKB-ARBA"/>
</dbReference>
<keyword evidence="4" id="KW-0223">Dioxygenase</keyword>
<dbReference type="Gene3D" id="3.30.2020.30">
    <property type="match status" value="1"/>
</dbReference>
<keyword evidence="3" id="KW-0479">Metal-binding</keyword>
<dbReference type="GO" id="GO:0005739">
    <property type="term" value="C:mitochondrion"/>
    <property type="evidence" value="ECO:0007669"/>
    <property type="project" value="TreeGrafter"/>
</dbReference>
<evidence type="ECO:0000256" key="4">
    <source>
        <dbReference type="ARBA" id="ARBA00022964"/>
    </source>
</evidence>
<evidence type="ECO:0000313" key="9">
    <source>
        <dbReference type="Proteomes" id="UP000800041"/>
    </source>
</evidence>
<proteinExistence type="inferred from homology"/>
<dbReference type="Proteomes" id="UP000800041">
    <property type="component" value="Unassembled WGS sequence"/>
</dbReference>
<name>A0A6G1GZR1_9PEZI</name>
<dbReference type="Gene3D" id="3.60.130.10">
    <property type="entry name" value="Clavaminate synthase-like"/>
    <property type="match status" value="1"/>
</dbReference>
<dbReference type="InterPro" id="IPR038492">
    <property type="entry name" value="GBBH-like_N_sf"/>
</dbReference>
<dbReference type="InterPro" id="IPR003819">
    <property type="entry name" value="TauD/TfdA-like"/>
</dbReference>
<dbReference type="GO" id="GO:0046872">
    <property type="term" value="F:metal ion binding"/>
    <property type="evidence" value="ECO:0007669"/>
    <property type="project" value="UniProtKB-KW"/>
</dbReference>
<keyword evidence="6" id="KW-0408">Iron</keyword>
<dbReference type="SUPFAM" id="SSF51197">
    <property type="entry name" value="Clavaminate synthase-like"/>
    <property type="match status" value="1"/>
</dbReference>
<gene>
    <name evidence="8" type="ORF">K402DRAFT_394118</name>
</gene>
<dbReference type="PANTHER" id="PTHR10696">
    <property type="entry name" value="GAMMA-BUTYROBETAINE HYDROXYLASE-RELATED"/>
    <property type="match status" value="1"/>
</dbReference>
<dbReference type="AlphaFoldDB" id="A0A6G1GZR1"/>
<dbReference type="OrthoDB" id="406634at2759"/>
<dbReference type="InterPro" id="IPR050411">
    <property type="entry name" value="AlphaKG_dependent_hydroxylases"/>
</dbReference>
<keyword evidence="5" id="KW-0560">Oxidoreductase</keyword>
<keyword evidence="9" id="KW-1185">Reference proteome</keyword>
<comment type="similarity">
    <text evidence="2">Belongs to the gamma-BBH/TMLD family.</text>
</comment>
<evidence type="ECO:0000259" key="7">
    <source>
        <dbReference type="Pfam" id="PF02668"/>
    </source>
</evidence>